<name>A0A017TFA8_9BACT</name>
<reference evidence="2 3" key="1">
    <citation type="submission" date="2013-05" db="EMBL/GenBank/DDBJ databases">
        <title>Genome assembly of Chondromyces apiculatus DSM 436.</title>
        <authorList>
            <person name="Sharma G."/>
            <person name="Khatri I."/>
            <person name="Kaur C."/>
            <person name="Mayilraj S."/>
            <person name="Subramanian S."/>
        </authorList>
    </citation>
    <scope>NUCLEOTIDE SEQUENCE [LARGE SCALE GENOMIC DNA]</scope>
    <source>
        <strain evidence="2 3">DSM 436</strain>
    </source>
</reference>
<dbReference type="eggNOG" id="COG2304">
    <property type="taxonomic scope" value="Bacteria"/>
</dbReference>
<dbReference type="SUPFAM" id="SSF53300">
    <property type="entry name" value="vWA-like"/>
    <property type="match status" value="1"/>
</dbReference>
<feature type="compositionally biased region" description="Gly residues" evidence="1">
    <location>
        <begin position="20"/>
        <end position="36"/>
    </location>
</feature>
<accession>A0A017TFA8</accession>
<evidence type="ECO:0008006" key="4">
    <source>
        <dbReference type="Google" id="ProtNLM"/>
    </source>
</evidence>
<gene>
    <name evidence="2" type="ORF">CAP_0780</name>
</gene>
<dbReference type="Proteomes" id="UP000019678">
    <property type="component" value="Unassembled WGS sequence"/>
</dbReference>
<evidence type="ECO:0000313" key="2">
    <source>
        <dbReference type="EMBL" id="EYF07301.1"/>
    </source>
</evidence>
<evidence type="ECO:0000313" key="3">
    <source>
        <dbReference type="Proteomes" id="UP000019678"/>
    </source>
</evidence>
<protein>
    <recommendedName>
        <fullName evidence="4">VWFA domain-containing protein</fullName>
    </recommendedName>
</protein>
<feature type="compositionally biased region" description="Acidic residues" evidence="1">
    <location>
        <begin position="42"/>
        <end position="56"/>
    </location>
</feature>
<feature type="region of interest" description="Disordered" evidence="1">
    <location>
        <begin position="1"/>
        <end position="65"/>
    </location>
</feature>
<sequence>MYACAAATGGTATGEPGSPPGDGGAGGNDGFSGTGAGTTTTVEDDGGIQIDTDADSGDPPLEPDSACAAAAEEATATALPVDIIWMVDNSSSMATSVQQVRLGLNAFANLIAAKSLDYRVIMLSLRGKTQQGNLHPICIPQPLAGDDNCGNSPRFFHSNMNIYSTQPLEQFLGTLAQTNGYQLGQQRGGEPWASQLRPEATKTIVVVTDDNARLSATQFENFPGGQNPYNSLTLPPGILHPSWNGLFNDYVFSALYGWGSDNDPSERCHFPDASQPASSGPTYTTLVNSRHGVRAKICDGQAAWQPFFDAVAQAVIQTAQLSCNVTIPTPSSGTIDPTKVNVAFSDGDTQTVLNHVPNAAACGTGASWYYDDPVNPTQVILCPQACDDAQLSIGPGKTGKIEVLFGCATIIE</sequence>
<evidence type="ECO:0000256" key="1">
    <source>
        <dbReference type="SAM" id="MobiDB-lite"/>
    </source>
</evidence>
<dbReference type="InterPro" id="IPR036465">
    <property type="entry name" value="vWFA_dom_sf"/>
</dbReference>
<feature type="compositionally biased region" description="Low complexity" evidence="1">
    <location>
        <begin position="1"/>
        <end position="16"/>
    </location>
</feature>
<comment type="caution">
    <text evidence="2">The sequence shown here is derived from an EMBL/GenBank/DDBJ whole genome shotgun (WGS) entry which is preliminary data.</text>
</comment>
<dbReference type="RefSeq" id="WP_044238427.1">
    <property type="nucleotide sequence ID" value="NZ_ASRX01000011.1"/>
</dbReference>
<organism evidence="2 3">
    <name type="scientific">Chondromyces apiculatus DSM 436</name>
    <dbReference type="NCBI Taxonomy" id="1192034"/>
    <lineage>
        <taxon>Bacteria</taxon>
        <taxon>Pseudomonadati</taxon>
        <taxon>Myxococcota</taxon>
        <taxon>Polyangia</taxon>
        <taxon>Polyangiales</taxon>
        <taxon>Polyangiaceae</taxon>
        <taxon>Chondromyces</taxon>
    </lineage>
</organism>
<dbReference type="EMBL" id="ASRX01000011">
    <property type="protein sequence ID" value="EYF07301.1"/>
    <property type="molecule type" value="Genomic_DNA"/>
</dbReference>
<dbReference type="STRING" id="1192034.CAP_0780"/>
<dbReference type="AlphaFoldDB" id="A0A017TFA8"/>
<proteinExistence type="predicted"/>
<keyword evidence="3" id="KW-1185">Reference proteome</keyword>